<dbReference type="Pfam" id="PF01266">
    <property type="entry name" value="DAO"/>
    <property type="match status" value="1"/>
</dbReference>
<dbReference type="SUPFAM" id="SSF51971">
    <property type="entry name" value="Nucleotide-binding domain"/>
    <property type="match status" value="1"/>
</dbReference>
<dbReference type="InterPro" id="IPR036188">
    <property type="entry name" value="FAD/NAD-bd_sf"/>
</dbReference>
<name>A0A7I9V4B9_9ACTN</name>
<dbReference type="EMBL" id="BJOV01000002">
    <property type="protein sequence ID" value="GEE00268.1"/>
    <property type="molecule type" value="Genomic_DNA"/>
</dbReference>
<evidence type="ECO:0000313" key="3">
    <source>
        <dbReference type="EMBL" id="GEE00268.1"/>
    </source>
</evidence>
<dbReference type="PANTHER" id="PTHR13847">
    <property type="entry name" value="SARCOSINE DEHYDROGENASE-RELATED"/>
    <property type="match status" value="1"/>
</dbReference>
<sequence length="336" mass="34909">MGPTLSVVGAGAIGLSCALAAADRGWAVTILDAGTDRRAAHVAGGMLGCFGEGRPGEGDLLDVSVTSAARWPAFLERLGRPDVRTADDTLLVGASSTDLAEIDDQVSFVRARSADAAIAPRSGPALRSSEPMLARGCAGGYLVSGEGAVDNRRLLAALRSALVGAGAAFVDADVEDLDDVPGDRVLVAAGLHTPRLVPGVEVRGEKGEILRLRRTRWSVAPPSRVIRARWHGRPVYVVPREDGVVVGATQYEAVGSDDRAPQAGGVADLLADVGELLPGLRTYELSEVSAGIRPSSVDGLPMVRRVDDRVLVATGHGRNGIALSPWTADRVVELLA</sequence>
<dbReference type="AlphaFoldDB" id="A0A7I9V4B9"/>
<dbReference type="RefSeq" id="WP_228461153.1">
    <property type="nucleotide sequence ID" value="NZ_BJOV01000002.1"/>
</dbReference>
<protein>
    <submittedName>
        <fullName evidence="3">Glycine oxidase ThiO</fullName>
    </submittedName>
</protein>
<organism evidence="3 4">
    <name type="scientific">Gordonia spumicola</name>
    <dbReference type="NCBI Taxonomy" id="589161"/>
    <lineage>
        <taxon>Bacteria</taxon>
        <taxon>Bacillati</taxon>
        <taxon>Actinomycetota</taxon>
        <taxon>Actinomycetes</taxon>
        <taxon>Mycobacteriales</taxon>
        <taxon>Gordoniaceae</taxon>
        <taxon>Gordonia</taxon>
    </lineage>
</organism>
<evidence type="ECO:0000259" key="2">
    <source>
        <dbReference type="Pfam" id="PF01266"/>
    </source>
</evidence>
<keyword evidence="4" id="KW-1185">Reference proteome</keyword>
<reference evidence="4" key="1">
    <citation type="submission" date="2019-06" db="EMBL/GenBank/DDBJ databases">
        <title>Gordonia isolated from sludge of a wastewater treatment plant.</title>
        <authorList>
            <person name="Tamura T."/>
            <person name="Aoyama K."/>
            <person name="Kang Y."/>
            <person name="Saito S."/>
            <person name="Akiyama N."/>
            <person name="Yazawa K."/>
            <person name="Gonoi T."/>
            <person name="Mikami Y."/>
        </authorList>
    </citation>
    <scope>NUCLEOTIDE SEQUENCE [LARGE SCALE GENOMIC DNA]</scope>
    <source>
        <strain evidence="4">NBRC 107696</strain>
    </source>
</reference>
<dbReference type="Proteomes" id="UP000444960">
    <property type="component" value="Unassembled WGS sequence"/>
</dbReference>
<dbReference type="GO" id="GO:0016491">
    <property type="term" value="F:oxidoreductase activity"/>
    <property type="evidence" value="ECO:0007669"/>
    <property type="project" value="UniProtKB-KW"/>
</dbReference>
<evidence type="ECO:0000313" key="4">
    <source>
        <dbReference type="Proteomes" id="UP000444960"/>
    </source>
</evidence>
<dbReference type="Gene3D" id="3.30.9.10">
    <property type="entry name" value="D-Amino Acid Oxidase, subunit A, domain 2"/>
    <property type="match status" value="1"/>
</dbReference>
<proteinExistence type="predicted"/>
<keyword evidence="1" id="KW-0560">Oxidoreductase</keyword>
<accession>A0A7I9V4B9</accession>
<dbReference type="InterPro" id="IPR006076">
    <property type="entry name" value="FAD-dep_OxRdtase"/>
</dbReference>
<comment type="caution">
    <text evidence="3">The sequence shown here is derived from an EMBL/GenBank/DDBJ whole genome shotgun (WGS) entry which is preliminary data.</text>
</comment>
<dbReference type="Gene3D" id="3.50.50.60">
    <property type="entry name" value="FAD/NAD(P)-binding domain"/>
    <property type="match status" value="1"/>
</dbReference>
<evidence type="ECO:0000256" key="1">
    <source>
        <dbReference type="ARBA" id="ARBA00023002"/>
    </source>
</evidence>
<dbReference type="PANTHER" id="PTHR13847:SF289">
    <property type="entry name" value="GLYCINE OXIDASE"/>
    <property type="match status" value="1"/>
</dbReference>
<feature type="domain" description="FAD dependent oxidoreductase" evidence="2">
    <location>
        <begin position="7"/>
        <end position="334"/>
    </location>
</feature>
<gene>
    <name evidence="3" type="primary">thiO</name>
    <name evidence="3" type="ORF">nbrc107696_07140</name>
</gene>
<dbReference type="GO" id="GO:0005737">
    <property type="term" value="C:cytoplasm"/>
    <property type="evidence" value="ECO:0007669"/>
    <property type="project" value="TreeGrafter"/>
</dbReference>
<dbReference type="SUPFAM" id="SSF54373">
    <property type="entry name" value="FAD-linked reductases, C-terminal domain"/>
    <property type="match status" value="1"/>
</dbReference>